<gene>
    <name evidence="2" type="ORF">Smic_08890</name>
</gene>
<dbReference type="Proteomes" id="UP000498740">
    <property type="component" value="Unassembled WGS sequence"/>
</dbReference>
<reference evidence="2 3" key="1">
    <citation type="submission" date="2020-05" db="EMBL/GenBank/DDBJ databases">
        <title>Whole genome shotgun sequence of Streptomyces microflavus NBRC 13062.</title>
        <authorList>
            <person name="Komaki H."/>
            <person name="Tamura T."/>
        </authorList>
    </citation>
    <scope>NUCLEOTIDE SEQUENCE [LARGE SCALE GENOMIC DNA]</scope>
    <source>
        <strain evidence="2 3">NBRC 13062</strain>
    </source>
</reference>
<organism evidence="2 3">
    <name type="scientific">Streptomyces microflavus</name>
    <name type="common">Streptomyces lipmanii</name>
    <dbReference type="NCBI Taxonomy" id="1919"/>
    <lineage>
        <taxon>Bacteria</taxon>
        <taxon>Bacillati</taxon>
        <taxon>Actinomycetota</taxon>
        <taxon>Actinomycetes</taxon>
        <taxon>Kitasatosporales</taxon>
        <taxon>Streptomycetaceae</taxon>
        <taxon>Streptomyces</taxon>
    </lineage>
</organism>
<dbReference type="EMBL" id="BLWD01000001">
    <property type="protein sequence ID" value="GFN02333.1"/>
    <property type="molecule type" value="Genomic_DNA"/>
</dbReference>
<evidence type="ECO:0000256" key="1">
    <source>
        <dbReference type="SAM" id="MobiDB-lite"/>
    </source>
</evidence>
<dbReference type="AlphaFoldDB" id="A0A7J0CIM0"/>
<accession>A0A7J0CIM0</accession>
<evidence type="ECO:0000313" key="3">
    <source>
        <dbReference type="Proteomes" id="UP000498740"/>
    </source>
</evidence>
<feature type="compositionally biased region" description="Basic and acidic residues" evidence="1">
    <location>
        <begin position="150"/>
        <end position="185"/>
    </location>
</feature>
<feature type="region of interest" description="Disordered" evidence="1">
    <location>
        <begin position="88"/>
        <end position="185"/>
    </location>
</feature>
<feature type="compositionally biased region" description="Basic and acidic residues" evidence="1">
    <location>
        <begin position="110"/>
        <end position="125"/>
    </location>
</feature>
<protein>
    <submittedName>
        <fullName evidence="2">Uncharacterized protein</fullName>
    </submittedName>
</protein>
<evidence type="ECO:0000313" key="2">
    <source>
        <dbReference type="EMBL" id="GFN02333.1"/>
    </source>
</evidence>
<proteinExistence type="predicted"/>
<name>A0A7J0CIM0_STRMI</name>
<comment type="caution">
    <text evidence="2">The sequence shown here is derived from an EMBL/GenBank/DDBJ whole genome shotgun (WGS) entry which is preliminary data.</text>
</comment>
<sequence length="185" mass="20117">MALPREWEGGEGPSECLHGGQYEVVAACDVGTFVCEDGCELERRERVEHPLRDHDAGVAAGQAVSGRRIMLQDNGLVPRRVAPYEIYCGGVPPPPSTAPQQGSAVPEADPESHSDRRYPAGDSERGFSCSRSVRWCPQRQAAGVQEADQADVHATIRWDSLRRSQDHGGDEGERKSQPDCERGPG</sequence>